<dbReference type="EMBL" id="JAFEMO010000005">
    <property type="protein sequence ID" value="KAH7570483.1"/>
    <property type="molecule type" value="Genomic_DNA"/>
</dbReference>
<dbReference type="Proteomes" id="UP000827721">
    <property type="component" value="Unassembled WGS sequence"/>
</dbReference>
<dbReference type="InterPro" id="IPR029480">
    <property type="entry name" value="Transpos_assoc"/>
</dbReference>
<reference evidence="2 3" key="1">
    <citation type="submission" date="2021-02" db="EMBL/GenBank/DDBJ databases">
        <title>Plant Genome Project.</title>
        <authorList>
            <person name="Zhang R.-G."/>
        </authorList>
    </citation>
    <scope>NUCLEOTIDE SEQUENCE [LARGE SCALE GENOMIC DNA]</scope>
    <source>
        <tissue evidence="2">Leaves</tissue>
    </source>
</reference>
<evidence type="ECO:0000313" key="3">
    <source>
        <dbReference type="Proteomes" id="UP000827721"/>
    </source>
</evidence>
<evidence type="ECO:0000259" key="1">
    <source>
        <dbReference type="Pfam" id="PF13963"/>
    </source>
</evidence>
<keyword evidence="3" id="KW-1185">Reference proteome</keyword>
<protein>
    <recommendedName>
        <fullName evidence="1">Transposase-associated domain-containing protein</fullName>
    </recommendedName>
</protein>
<sequence>MDATKGCKDENNCVRCPCQDYQNAFFKPLSIVQAYLYKFEIATSYDKWIFHGEEDEFVDTGGFIVGGLHMNHEYETNIEAEGGDEMCDLMHDMLGSTLKDGVITETLPEYNVDLMSATDKENIETLSTLFSEARRNFLPDCKLTSLNFVVKLMHLKVLNQWTNKSMDMLLDLLKSTLPEGTNILGLTYDAKKMLKDLGLGTLQRICFGTKRKE</sequence>
<accession>A0ABQ8I1J3</accession>
<proteinExistence type="predicted"/>
<gene>
    <name evidence="2" type="ORF">JRO89_XS05G0113100</name>
</gene>
<name>A0ABQ8I1J3_9ROSI</name>
<feature type="domain" description="Transposase-associated" evidence="1">
    <location>
        <begin position="8"/>
        <end position="53"/>
    </location>
</feature>
<comment type="caution">
    <text evidence="2">The sequence shown here is derived from an EMBL/GenBank/DDBJ whole genome shotgun (WGS) entry which is preliminary data.</text>
</comment>
<evidence type="ECO:0000313" key="2">
    <source>
        <dbReference type="EMBL" id="KAH7570483.1"/>
    </source>
</evidence>
<dbReference type="Pfam" id="PF13963">
    <property type="entry name" value="Transpos_assoc"/>
    <property type="match status" value="1"/>
</dbReference>
<organism evidence="2 3">
    <name type="scientific">Xanthoceras sorbifolium</name>
    <dbReference type="NCBI Taxonomy" id="99658"/>
    <lineage>
        <taxon>Eukaryota</taxon>
        <taxon>Viridiplantae</taxon>
        <taxon>Streptophyta</taxon>
        <taxon>Embryophyta</taxon>
        <taxon>Tracheophyta</taxon>
        <taxon>Spermatophyta</taxon>
        <taxon>Magnoliopsida</taxon>
        <taxon>eudicotyledons</taxon>
        <taxon>Gunneridae</taxon>
        <taxon>Pentapetalae</taxon>
        <taxon>rosids</taxon>
        <taxon>malvids</taxon>
        <taxon>Sapindales</taxon>
        <taxon>Sapindaceae</taxon>
        <taxon>Xanthoceroideae</taxon>
        <taxon>Xanthoceras</taxon>
    </lineage>
</organism>